<evidence type="ECO:0000313" key="1">
    <source>
        <dbReference type="EMBL" id="CZT02004.1"/>
    </source>
</evidence>
<organism evidence="1 2">
    <name type="scientific">Rhynchosporium graminicola</name>
    <dbReference type="NCBI Taxonomy" id="2792576"/>
    <lineage>
        <taxon>Eukaryota</taxon>
        <taxon>Fungi</taxon>
        <taxon>Dikarya</taxon>
        <taxon>Ascomycota</taxon>
        <taxon>Pezizomycotina</taxon>
        <taxon>Leotiomycetes</taxon>
        <taxon>Helotiales</taxon>
        <taxon>Ploettnerulaceae</taxon>
        <taxon>Rhynchosporium</taxon>
    </lineage>
</organism>
<evidence type="ECO:0000313" key="2">
    <source>
        <dbReference type="Proteomes" id="UP000178129"/>
    </source>
</evidence>
<gene>
    <name evidence="1" type="ORF">RCO7_05487</name>
</gene>
<sequence>MKVDKQGFRWVTVEVDQVADWWNPDHWGSNSSSAKRDIARAMKDRRRYVGKE</sequence>
<dbReference type="EMBL" id="FJUW01000023">
    <property type="protein sequence ID" value="CZT02004.1"/>
    <property type="molecule type" value="Genomic_DNA"/>
</dbReference>
<dbReference type="InParanoid" id="A0A1E1KV42"/>
<protein>
    <submittedName>
        <fullName evidence="1">Uncharacterized protein</fullName>
    </submittedName>
</protein>
<comment type="caution">
    <text evidence="1">The sequence shown here is derived from an EMBL/GenBank/DDBJ whole genome shotgun (WGS) entry which is preliminary data.</text>
</comment>
<keyword evidence="2" id="KW-1185">Reference proteome</keyword>
<dbReference type="Proteomes" id="UP000178129">
    <property type="component" value="Unassembled WGS sequence"/>
</dbReference>
<reference evidence="2" key="1">
    <citation type="submission" date="2016-03" db="EMBL/GenBank/DDBJ databases">
        <authorList>
            <person name="Ploux O."/>
        </authorList>
    </citation>
    <scope>NUCLEOTIDE SEQUENCE [LARGE SCALE GENOMIC DNA]</scope>
    <source>
        <strain evidence="2">UK7</strain>
    </source>
</reference>
<proteinExistence type="predicted"/>
<accession>A0A1E1KV42</accession>
<dbReference type="AlphaFoldDB" id="A0A1E1KV42"/>
<name>A0A1E1KV42_9HELO</name>